<gene>
    <name evidence="2" type="ORF">Pan241w_09390</name>
</gene>
<proteinExistence type="predicted"/>
<dbReference type="Proteomes" id="UP000317171">
    <property type="component" value="Chromosome"/>
</dbReference>
<dbReference type="AlphaFoldDB" id="A0A517RAH5"/>
<evidence type="ECO:0000259" key="1">
    <source>
        <dbReference type="PROSITE" id="PS51502"/>
    </source>
</evidence>
<dbReference type="RefSeq" id="WP_145211552.1">
    <property type="nucleotide sequence ID" value="NZ_CP036269.1"/>
</dbReference>
<feature type="domain" description="Stress-response A/B barrel" evidence="1">
    <location>
        <begin position="6"/>
        <end position="102"/>
    </location>
</feature>
<dbReference type="InterPro" id="IPR013097">
    <property type="entry name" value="Dabb"/>
</dbReference>
<accession>A0A517RAH5</accession>
<dbReference type="Gene3D" id="3.30.70.100">
    <property type="match status" value="1"/>
</dbReference>
<dbReference type="SMART" id="SM00886">
    <property type="entry name" value="Dabb"/>
    <property type="match status" value="1"/>
</dbReference>
<dbReference type="SUPFAM" id="SSF54909">
    <property type="entry name" value="Dimeric alpha+beta barrel"/>
    <property type="match status" value="1"/>
</dbReference>
<keyword evidence="3" id="KW-1185">Reference proteome</keyword>
<name>A0A517RAH5_9PLAN</name>
<organism evidence="2 3">
    <name type="scientific">Gimesia alba</name>
    <dbReference type="NCBI Taxonomy" id="2527973"/>
    <lineage>
        <taxon>Bacteria</taxon>
        <taxon>Pseudomonadati</taxon>
        <taxon>Planctomycetota</taxon>
        <taxon>Planctomycetia</taxon>
        <taxon>Planctomycetales</taxon>
        <taxon>Planctomycetaceae</taxon>
        <taxon>Gimesia</taxon>
    </lineage>
</organism>
<dbReference type="KEGG" id="gaz:Pan241w_09390"/>
<evidence type="ECO:0000313" key="3">
    <source>
        <dbReference type="Proteomes" id="UP000317171"/>
    </source>
</evidence>
<dbReference type="EMBL" id="CP036269">
    <property type="protein sequence ID" value="QDT40880.1"/>
    <property type="molecule type" value="Genomic_DNA"/>
</dbReference>
<reference evidence="2 3" key="1">
    <citation type="submission" date="2019-02" db="EMBL/GenBank/DDBJ databases">
        <title>Deep-cultivation of Planctomycetes and their phenomic and genomic characterization uncovers novel biology.</title>
        <authorList>
            <person name="Wiegand S."/>
            <person name="Jogler M."/>
            <person name="Boedeker C."/>
            <person name="Pinto D."/>
            <person name="Vollmers J."/>
            <person name="Rivas-Marin E."/>
            <person name="Kohn T."/>
            <person name="Peeters S.H."/>
            <person name="Heuer A."/>
            <person name="Rast P."/>
            <person name="Oberbeckmann S."/>
            <person name="Bunk B."/>
            <person name="Jeske O."/>
            <person name="Meyerdierks A."/>
            <person name="Storesund J.E."/>
            <person name="Kallscheuer N."/>
            <person name="Luecker S."/>
            <person name="Lage O.M."/>
            <person name="Pohl T."/>
            <person name="Merkel B.J."/>
            <person name="Hornburger P."/>
            <person name="Mueller R.-W."/>
            <person name="Bruemmer F."/>
            <person name="Labrenz M."/>
            <person name="Spormann A.M."/>
            <person name="Op den Camp H."/>
            <person name="Overmann J."/>
            <person name="Amann R."/>
            <person name="Jetten M.S.M."/>
            <person name="Mascher T."/>
            <person name="Medema M.H."/>
            <person name="Devos D.P."/>
            <person name="Kaster A.-K."/>
            <person name="Ovreas L."/>
            <person name="Rohde M."/>
            <person name="Galperin M.Y."/>
            <person name="Jogler C."/>
        </authorList>
    </citation>
    <scope>NUCLEOTIDE SEQUENCE [LARGE SCALE GENOMIC DNA]</scope>
    <source>
        <strain evidence="2 3">Pan241w</strain>
    </source>
</reference>
<sequence length="106" mass="12198">MADTQLAHMVYFTLKDDSPASIEAMVEACHKYLKAHPGVVYFSAGSRGPEFQREVNDQEFHVALNVVFDSKESHDKYQVVDDHLTFIAENKEKWAKVRVFDSYVRS</sequence>
<dbReference type="InterPro" id="IPR011008">
    <property type="entry name" value="Dimeric_a/b-barrel"/>
</dbReference>
<dbReference type="PROSITE" id="PS51502">
    <property type="entry name" value="S_R_A_B_BARREL"/>
    <property type="match status" value="1"/>
</dbReference>
<dbReference type="Pfam" id="PF07876">
    <property type="entry name" value="Dabb"/>
    <property type="match status" value="1"/>
</dbReference>
<evidence type="ECO:0000313" key="2">
    <source>
        <dbReference type="EMBL" id="QDT40880.1"/>
    </source>
</evidence>
<dbReference type="OrthoDB" id="8114960at2"/>
<protein>
    <submittedName>
        <fullName evidence="2">Stress responsive A/B Barrel Domain protein</fullName>
    </submittedName>
</protein>